<comment type="caution">
    <text evidence="1">The sequence shown here is derived from an EMBL/GenBank/DDBJ whole genome shotgun (WGS) entry which is preliminary data.</text>
</comment>
<reference evidence="1 4" key="1">
    <citation type="submission" date="2014-07" db="EMBL/GenBank/DDBJ databases">
        <title>Porphyromonadaceae bacterium OUH 308042 = ATCC BAA-2681 = DSM 28342 draft genome.</title>
        <authorList>
            <person name="Sydenham T.V."/>
            <person name="Hasman H."/>
            <person name="Justensen U.S."/>
        </authorList>
    </citation>
    <scope>NUCLEOTIDE SEQUENCE [LARGE SCALE GENOMIC DNA]</scope>
    <source>
        <strain evidence="1 4">OUH 308042</strain>
    </source>
</reference>
<evidence type="ECO:0000313" key="1">
    <source>
        <dbReference type="EMBL" id="KIO46654.1"/>
    </source>
</evidence>
<evidence type="ECO:0000313" key="4">
    <source>
        <dbReference type="Proteomes" id="UP000031980"/>
    </source>
</evidence>
<evidence type="ECO:0000313" key="3">
    <source>
        <dbReference type="Proteomes" id="UP000031937"/>
    </source>
</evidence>
<gene>
    <name evidence="1" type="ORF">BA92_01960</name>
    <name evidence="2" type="ORF">IE90_02815</name>
</gene>
<proteinExistence type="predicted"/>
<evidence type="ECO:0000313" key="2">
    <source>
        <dbReference type="EMBL" id="KIO46967.1"/>
    </source>
</evidence>
<sequence length="68" mass="8257">MVKIIKKREGMLLNERRMRGGFVKDANVCVWRCRVREKDRFIFYVLNSIQKTKNKSVFKDVLFFRNSL</sequence>
<reference evidence="2 3" key="2">
    <citation type="submission" date="2014-07" db="EMBL/GenBank/DDBJ databases">
        <title>Porphyromonadaceae bacterium OUH 334697 = ATCC BAA-2682 = DSM 28341 draft genome.</title>
        <authorList>
            <person name="Sydenham T.V."/>
            <person name="Hasman H."/>
            <person name="Justesen U.S."/>
        </authorList>
    </citation>
    <scope>NUCLEOTIDE SEQUENCE [LARGE SCALE GENOMIC DNA]</scope>
    <source>
        <strain evidence="2 3">OUH 334697</strain>
    </source>
</reference>
<protein>
    <submittedName>
        <fullName evidence="1">Uncharacterized protein</fullName>
    </submittedName>
</protein>
<dbReference type="AlphaFoldDB" id="A0A0C3RJZ0"/>
<dbReference type="EMBL" id="JPIU01000025">
    <property type="protein sequence ID" value="KIO46654.1"/>
    <property type="molecule type" value="Genomic_DNA"/>
</dbReference>
<name>A0A0C3RJZ0_9PORP</name>
<dbReference type="EMBL" id="JPIT01000008">
    <property type="protein sequence ID" value="KIO46967.1"/>
    <property type="molecule type" value="Genomic_DNA"/>
</dbReference>
<accession>A0A0C3RJZ0</accession>
<dbReference type="Proteomes" id="UP000031980">
    <property type="component" value="Unassembled WGS sequence"/>
</dbReference>
<dbReference type="Proteomes" id="UP000031937">
    <property type="component" value="Unassembled WGS sequence"/>
</dbReference>
<organism evidence="1 4">
    <name type="scientific">Sanguibacteroides justesenii</name>
    <dbReference type="NCBI Taxonomy" id="1547597"/>
    <lineage>
        <taxon>Bacteria</taxon>
        <taxon>Pseudomonadati</taxon>
        <taxon>Bacteroidota</taxon>
        <taxon>Bacteroidia</taxon>
        <taxon>Bacteroidales</taxon>
        <taxon>Porphyromonadaceae</taxon>
        <taxon>Sanguibacteroides</taxon>
    </lineage>
</organism>
<keyword evidence="4" id="KW-1185">Reference proteome</keyword>